<accession>A0A9W5RFL7</accession>
<dbReference type="PANTHER" id="PTHR42763:SF2">
    <property type="entry name" value="ADP-GLUCOSE PHOSPHORYLASE"/>
    <property type="match status" value="1"/>
</dbReference>
<dbReference type="SUPFAM" id="SSF54197">
    <property type="entry name" value="HIT-like"/>
    <property type="match status" value="1"/>
</dbReference>
<reference evidence="2 3" key="1">
    <citation type="submission" date="2013-05" db="EMBL/GenBank/DDBJ databases">
        <title>The Genome Sequence of Actinomyces europaeus ACS-120-V-COL10B.</title>
        <authorList>
            <consortium name="The Broad Institute Genomics Platform"/>
            <person name="Earl A."/>
            <person name="Ward D."/>
            <person name="Feldgarden M."/>
            <person name="Gevers D."/>
            <person name="Saerens B."/>
            <person name="Vaneechoutte M."/>
            <person name="Walker B."/>
            <person name="Young S."/>
            <person name="Zeng Q."/>
            <person name="Gargeya S."/>
            <person name="Fitzgerald M."/>
            <person name="Haas B."/>
            <person name="Abouelleil A."/>
            <person name="Allen A.W."/>
            <person name="Alvarado L."/>
            <person name="Arachchi H.M."/>
            <person name="Berlin A.M."/>
            <person name="Chapman S.B."/>
            <person name="Gainer-Dewar J."/>
            <person name="Goldberg J."/>
            <person name="Griggs A."/>
            <person name="Gujja S."/>
            <person name="Hansen M."/>
            <person name="Howarth C."/>
            <person name="Imamovic A."/>
            <person name="Ireland A."/>
            <person name="Larimer J."/>
            <person name="McCowan C."/>
            <person name="Murphy C."/>
            <person name="Pearson M."/>
            <person name="Poon T.W."/>
            <person name="Priest M."/>
            <person name="Roberts A."/>
            <person name="Saif S."/>
            <person name="Shea T."/>
            <person name="Sisk P."/>
            <person name="Sykes S."/>
            <person name="Wortman J."/>
            <person name="Nusbaum C."/>
            <person name="Birren B."/>
        </authorList>
    </citation>
    <scope>NUCLEOTIDE SEQUENCE [LARGE SCALE GENOMIC DNA]</scope>
    <source>
        <strain evidence="2 3">ACS-120-V-Col10b</strain>
    </source>
</reference>
<dbReference type="InterPro" id="IPR053177">
    <property type="entry name" value="ADP-glucose_phosphorylase"/>
</dbReference>
<organism evidence="2 3">
    <name type="scientific">Gleimia europaea ACS-120-V-Col10b</name>
    <dbReference type="NCBI Taxonomy" id="883069"/>
    <lineage>
        <taxon>Bacteria</taxon>
        <taxon>Bacillati</taxon>
        <taxon>Actinomycetota</taxon>
        <taxon>Actinomycetes</taxon>
        <taxon>Actinomycetales</taxon>
        <taxon>Actinomycetaceae</taxon>
        <taxon>Gleimia</taxon>
    </lineage>
</organism>
<evidence type="ECO:0000313" key="2">
    <source>
        <dbReference type="EMBL" id="EPD31541.1"/>
    </source>
</evidence>
<keyword evidence="3" id="KW-1185">Reference proteome</keyword>
<dbReference type="PANTHER" id="PTHR42763">
    <property type="entry name" value="ADP-GLUCOSE PHOSPHORYLASE"/>
    <property type="match status" value="1"/>
</dbReference>
<dbReference type="AlphaFoldDB" id="A0A9W5RFL7"/>
<sequence>MPRFTRHFQDSQLCPRLAWAHSLFLNRLPPATAAPSIYYAGSMSKEQSDLKAIERLADGTVKQTNMLTGTEVWTVPGRGHRPLTVPTKEEAPIDLERHGQYCAFCEHRYLETPPEKARVVRNEDGTWKKLENLRAEDLGETVAEFRRVPNLFEIVSYKYWHLNYGHVPSEAQHRRMADYLASPTGYDHVMRVVKARLMASGQTADGVASLDDSQLLPEASGFFSGGHDLIVARRHYTPGATMDTQLASSGTLSPEKHYQYMKLTTEAMEDLYQLNEHVAYVACFQNWLKPAGASFDHLHKQLVAIDEHSVQTEAELGRLRRDPDLYKKILHTAITRGLLLAQNEHAIALAGIGHRYPSIAIWPLGKAHNPWEASPEKLRGVSGLLHAMHAATGAEVPCNEEWYHRPIDVPSPMRWRLLLKWRISTLAGFEGGTRIYLNTIDPWGVRDRVLPKLFELREAGKIAPMKIGDECKVDIAALDA</sequence>
<dbReference type="Gene3D" id="3.30.428.10">
    <property type="entry name" value="HIT-like"/>
    <property type="match status" value="1"/>
</dbReference>
<dbReference type="InterPro" id="IPR032576">
    <property type="entry name" value="DUF4921"/>
</dbReference>
<dbReference type="InterPro" id="IPR036265">
    <property type="entry name" value="HIT-like_sf"/>
</dbReference>
<comment type="caution">
    <text evidence="2">The sequence shown here is derived from an EMBL/GenBank/DDBJ whole genome shotgun (WGS) entry which is preliminary data.</text>
</comment>
<evidence type="ECO:0000313" key="3">
    <source>
        <dbReference type="Proteomes" id="UP000014387"/>
    </source>
</evidence>
<name>A0A9W5RFL7_9ACTO</name>
<dbReference type="Proteomes" id="UP000014387">
    <property type="component" value="Unassembled WGS sequence"/>
</dbReference>
<dbReference type="Pfam" id="PF16268">
    <property type="entry name" value="DUF4921"/>
    <property type="match status" value="1"/>
</dbReference>
<dbReference type="EMBL" id="AGWN01000001">
    <property type="protein sequence ID" value="EPD31541.1"/>
    <property type="molecule type" value="Genomic_DNA"/>
</dbReference>
<gene>
    <name evidence="2" type="ORF">HMPREF9238_01317</name>
</gene>
<protein>
    <recommendedName>
        <fullName evidence="1">DUF4921 domain-containing protein</fullName>
    </recommendedName>
</protein>
<proteinExistence type="predicted"/>
<feature type="domain" description="DUF4921" evidence="1">
    <location>
        <begin position="56"/>
        <end position="477"/>
    </location>
</feature>
<evidence type="ECO:0000259" key="1">
    <source>
        <dbReference type="Pfam" id="PF16268"/>
    </source>
</evidence>